<dbReference type="Pfam" id="PF01323">
    <property type="entry name" value="DSBA"/>
    <property type="match status" value="1"/>
</dbReference>
<dbReference type="PANTHER" id="PTHR42943">
    <property type="entry name" value="GLUTATHIONE S-TRANSFERASE KAPPA"/>
    <property type="match status" value="1"/>
</dbReference>
<dbReference type="Gene3D" id="3.40.30.10">
    <property type="entry name" value="Glutaredoxin"/>
    <property type="match status" value="1"/>
</dbReference>
<proteinExistence type="inferred from homology"/>
<dbReference type="RefSeq" id="WP_161339005.1">
    <property type="nucleotide sequence ID" value="NZ_JBHSDG010000004.1"/>
</dbReference>
<keyword evidence="1 4" id="KW-0413">Isomerase</keyword>
<dbReference type="InterPro" id="IPR036249">
    <property type="entry name" value="Thioredoxin-like_sf"/>
</dbReference>
<dbReference type="GO" id="GO:0018845">
    <property type="term" value="F:2-hydroxychromene-2-carboxylate isomerase activity"/>
    <property type="evidence" value="ECO:0007669"/>
    <property type="project" value="UniProtKB-UniRule"/>
</dbReference>
<evidence type="ECO:0000259" key="3">
    <source>
        <dbReference type="Pfam" id="PF01323"/>
    </source>
</evidence>
<dbReference type="InterPro" id="IPR051924">
    <property type="entry name" value="GST_Kappa/NadH"/>
</dbReference>
<comment type="catalytic activity">
    <reaction evidence="1">
        <text>2-hydroxychromene-2-carboxylate = (3E)-4-(2-hydroxyphenyl)-2-oxobut-3-enoate</text>
        <dbReference type="Rhea" id="RHEA:27401"/>
        <dbReference type="ChEBI" id="CHEBI:59350"/>
        <dbReference type="ChEBI" id="CHEBI:59353"/>
        <dbReference type="EC" id="5.99.1.4"/>
    </reaction>
</comment>
<dbReference type="EC" id="5.99.1.4" evidence="1"/>
<protein>
    <recommendedName>
        <fullName evidence="1">2-hydroxychromene-2-carboxylate isomerase</fullName>
        <ecNumber evidence="1">5.99.1.4</ecNumber>
    </recommendedName>
</protein>
<feature type="domain" description="DSBA-like thioredoxin" evidence="3">
    <location>
        <begin position="5"/>
        <end position="203"/>
    </location>
</feature>
<name>A0A845MF98_9PROT</name>
<dbReference type="EMBL" id="WTVA01000004">
    <property type="protein sequence ID" value="MZR22539.1"/>
    <property type="molecule type" value="Genomic_DNA"/>
</dbReference>
<dbReference type="OrthoDB" id="5244108at2"/>
<dbReference type="SUPFAM" id="SSF52833">
    <property type="entry name" value="Thioredoxin-like"/>
    <property type="match status" value="1"/>
</dbReference>
<dbReference type="PIRSF" id="PIRSF006386">
    <property type="entry name" value="HCCAis_GSTk"/>
    <property type="match status" value="1"/>
</dbReference>
<accession>A0A845MF98</accession>
<dbReference type="InterPro" id="IPR014440">
    <property type="entry name" value="HCCAis_GSTk"/>
</dbReference>
<dbReference type="PANTHER" id="PTHR42943:SF2">
    <property type="entry name" value="GLUTATHIONE S-TRANSFERASE KAPPA 1"/>
    <property type="match status" value="1"/>
</dbReference>
<comment type="caution">
    <text evidence="4">The sequence shown here is derived from an EMBL/GenBank/DDBJ whole genome shotgun (WGS) entry which is preliminary data.</text>
</comment>
<comment type="similarity">
    <text evidence="1">Belongs to the GST superfamily. NadH family.</text>
</comment>
<keyword evidence="5" id="KW-1185">Reference proteome</keyword>
<evidence type="ECO:0000313" key="4">
    <source>
        <dbReference type="EMBL" id="MZR22539.1"/>
    </source>
</evidence>
<reference evidence="4 5" key="1">
    <citation type="journal article" date="2014" name="Int. J. Syst. Evol. Microbiol.">
        <title>Sneathiella chungangensis sp. nov., isolated from a marine sand, and emended description of the genus Sneathiella.</title>
        <authorList>
            <person name="Siamphan C."/>
            <person name="Kim H."/>
            <person name="Lee J.S."/>
            <person name="Kim W."/>
        </authorList>
    </citation>
    <scope>NUCLEOTIDE SEQUENCE [LARGE SCALE GENOMIC DNA]</scope>
    <source>
        <strain evidence="4 5">KCTC 32476</strain>
    </source>
</reference>
<organism evidence="4 5">
    <name type="scientific">Sneathiella chungangensis</name>
    <dbReference type="NCBI Taxonomy" id="1418234"/>
    <lineage>
        <taxon>Bacteria</taxon>
        <taxon>Pseudomonadati</taxon>
        <taxon>Pseudomonadota</taxon>
        <taxon>Alphaproteobacteria</taxon>
        <taxon>Sneathiellales</taxon>
        <taxon>Sneathiellaceae</taxon>
        <taxon>Sneathiella</taxon>
    </lineage>
</organism>
<sequence length="219" mass="24959">MTHNVDLFWSFRSPYSYLAIRRILEISNEYDVNVNVRPVYPIAVRNPNFFKDIHPLWIDYLMTDIQRIGDMNGIPISWPRPDPVVMNRQTKEIPLEQPYIHRLTHLGVAAAETGNGLAFLDKISELIWNGEVRGWHEGDHLEKAAARAGFDLAQLDAMIEADFDGYAAKVGENQAALEKAGHWGVPTLAYKNEAFFGQDRVDVCLWRMKQDGLAARPPE</sequence>
<evidence type="ECO:0000256" key="2">
    <source>
        <dbReference type="PIRSR" id="PIRSR006386-1"/>
    </source>
</evidence>
<dbReference type="InterPro" id="IPR001853">
    <property type="entry name" value="DSBA-like_thioredoxin_dom"/>
</dbReference>
<dbReference type="AlphaFoldDB" id="A0A845MF98"/>
<evidence type="ECO:0000256" key="1">
    <source>
        <dbReference type="PIRNR" id="PIRNR006386"/>
    </source>
</evidence>
<dbReference type="Proteomes" id="UP000445696">
    <property type="component" value="Unassembled WGS sequence"/>
</dbReference>
<evidence type="ECO:0000313" key="5">
    <source>
        <dbReference type="Proteomes" id="UP000445696"/>
    </source>
</evidence>
<gene>
    <name evidence="4" type="ORF">GQF03_09355</name>
</gene>
<dbReference type="GO" id="GO:0016491">
    <property type="term" value="F:oxidoreductase activity"/>
    <property type="evidence" value="ECO:0007669"/>
    <property type="project" value="InterPro"/>
</dbReference>
<feature type="active site" description="Nucleophile" evidence="2">
    <location>
        <position position="13"/>
    </location>
</feature>